<gene>
    <name evidence="2" type="ORF">EGH21_13290</name>
</gene>
<evidence type="ECO:0000313" key="2">
    <source>
        <dbReference type="EMBL" id="MBX0324007.1"/>
    </source>
</evidence>
<dbReference type="Proteomes" id="UP001430377">
    <property type="component" value="Unassembled WGS sequence"/>
</dbReference>
<keyword evidence="1" id="KW-1133">Transmembrane helix</keyword>
<keyword evidence="1" id="KW-0472">Membrane</keyword>
<sequence length="107" mass="10664">MICQFMSQRRSTFGAATATDPAVVGRRATRAGLVLAAATLPLVVGTGTGLVVDAPTLAAGVDAVLAAANAPLVGGYGRAWLFHVSALGLLAGCWLLGAGLLLDGVFD</sequence>
<evidence type="ECO:0000313" key="3">
    <source>
        <dbReference type="Proteomes" id="UP001430377"/>
    </source>
</evidence>
<comment type="caution">
    <text evidence="2">The sequence shown here is derived from an EMBL/GenBank/DDBJ whole genome shotgun (WGS) entry which is preliminary data.</text>
</comment>
<keyword evidence="3" id="KW-1185">Reference proteome</keyword>
<proteinExistence type="predicted"/>
<accession>A0AAW4PUR7</accession>
<feature type="transmembrane region" description="Helical" evidence="1">
    <location>
        <begin position="33"/>
        <end position="52"/>
    </location>
</feature>
<protein>
    <submittedName>
        <fullName evidence="2">Uncharacterized protein</fullName>
    </submittedName>
</protein>
<dbReference type="EMBL" id="RKLR01000004">
    <property type="protein sequence ID" value="MBX0324007.1"/>
    <property type="molecule type" value="Genomic_DNA"/>
</dbReference>
<keyword evidence="1" id="KW-0812">Transmembrane</keyword>
<feature type="transmembrane region" description="Helical" evidence="1">
    <location>
        <begin position="80"/>
        <end position="102"/>
    </location>
</feature>
<name>A0AAW4PUR7_9EURY</name>
<dbReference type="AlphaFoldDB" id="A0AAW4PUR7"/>
<organism evidence="2 3">
    <name type="scientific">Haloarcula rubra</name>
    <dbReference type="NCBI Taxonomy" id="2487747"/>
    <lineage>
        <taxon>Archaea</taxon>
        <taxon>Methanobacteriati</taxon>
        <taxon>Methanobacteriota</taxon>
        <taxon>Stenosarchaea group</taxon>
        <taxon>Halobacteria</taxon>
        <taxon>Halobacteriales</taxon>
        <taxon>Haloarculaceae</taxon>
        <taxon>Haloarcula</taxon>
    </lineage>
</organism>
<reference evidence="2 3" key="1">
    <citation type="submission" date="2021-06" db="EMBL/GenBank/DDBJ databases">
        <title>Halomicroarcula sp. a new haloarchaeum isolated from saline soil.</title>
        <authorList>
            <person name="Duran-Viseras A."/>
            <person name="Sanchez-Porro C."/>
            <person name="Ventosa A."/>
        </authorList>
    </citation>
    <scope>NUCLEOTIDE SEQUENCE [LARGE SCALE GENOMIC DNA]</scope>
    <source>
        <strain evidence="2 3">F13</strain>
    </source>
</reference>
<evidence type="ECO:0000256" key="1">
    <source>
        <dbReference type="SAM" id="Phobius"/>
    </source>
</evidence>